<dbReference type="Pfam" id="PF17033">
    <property type="entry name" value="Peptidase_M99"/>
    <property type="match status" value="1"/>
</dbReference>
<evidence type="ECO:0000313" key="3">
    <source>
        <dbReference type="EMBL" id="MCW7752756.1"/>
    </source>
</evidence>
<keyword evidence="1" id="KW-0812">Transmembrane</keyword>
<sequence>MSARSNGNFKTDGGQVSMVSAWGLRKEVFGKLAFLAVTVIMFLSLEFSAYARCGIETWFEDEEFVLNVYRVCGEKAGKTLMIIGGIQGDEPGGFLAADHYADIRLRQGNLILIPRANLPSIMESRRQIHVDMNRSFGESSFNETYERSVTEVLQALMAESDLLLNLHDGSGFFSPTWLSEDRNPLRYGQSIIADASRYRKENGDVLMLETIATEVVERMNRNIENPDHHFHFNNHRTLEDDSPHWEQRRSATFYALTHRNIPAFGVEASKSLPMELKIKHHILAINAFMDFLGIIPETPPVRTEPPALGFLVIAVEGQTPVAVEKNQILQLSRGSIITVSHIVSNYSRGFSVRIDGFDGRNYMGQPVVLNESTRIRVFKDHQPCGSVGIDIREKVRIPDSVVRDPEDEALRYEVRINERIVWLEDGATLDVPYGAIMEIVSVTSGKIDPVDLIVNFKGFVPDVDVNTGEDRGYPIDTAKDLWVRYSEGREGLVYPVETSLYGKRIGGFRVRLVP</sequence>
<evidence type="ECO:0000256" key="1">
    <source>
        <dbReference type="SAM" id="Phobius"/>
    </source>
</evidence>
<feature type="domain" description="D,L-carboxypeptidase peptidase" evidence="2">
    <location>
        <begin position="77"/>
        <end position="294"/>
    </location>
</feature>
<evidence type="ECO:0000313" key="4">
    <source>
        <dbReference type="Proteomes" id="UP001209681"/>
    </source>
</evidence>
<gene>
    <name evidence="3" type="ORF">OOT00_02000</name>
</gene>
<proteinExistence type="predicted"/>
<dbReference type="SUPFAM" id="SSF53187">
    <property type="entry name" value="Zn-dependent exopeptidases"/>
    <property type="match status" value="1"/>
</dbReference>
<keyword evidence="1" id="KW-1133">Transmembrane helix</keyword>
<dbReference type="CDD" id="cd06243">
    <property type="entry name" value="M14_CP_Csd4-like"/>
    <property type="match status" value="1"/>
</dbReference>
<dbReference type="Proteomes" id="UP001209681">
    <property type="component" value="Unassembled WGS sequence"/>
</dbReference>
<keyword evidence="1" id="KW-0472">Membrane</keyword>
<dbReference type="Gene3D" id="3.40.630.10">
    <property type="entry name" value="Zn peptidases"/>
    <property type="match status" value="1"/>
</dbReference>
<evidence type="ECO:0000259" key="2">
    <source>
        <dbReference type="Pfam" id="PF17033"/>
    </source>
</evidence>
<organism evidence="3 4">
    <name type="scientific">Desulfobotulus pelophilus</name>
    <dbReference type="NCBI Taxonomy" id="2823377"/>
    <lineage>
        <taxon>Bacteria</taxon>
        <taxon>Pseudomonadati</taxon>
        <taxon>Thermodesulfobacteriota</taxon>
        <taxon>Desulfobacteria</taxon>
        <taxon>Desulfobacterales</taxon>
        <taxon>Desulfobacteraceae</taxon>
        <taxon>Desulfobotulus</taxon>
    </lineage>
</organism>
<accession>A0ABT3N5L2</accession>
<keyword evidence="4" id="KW-1185">Reference proteome</keyword>
<name>A0ABT3N5L2_9BACT</name>
<reference evidence="3 4" key="1">
    <citation type="submission" date="2022-11" db="EMBL/GenBank/DDBJ databases">
        <title>Desulfobotulus tamanensis H1 sp. nov. - anaerobic, alkaliphilic, sulphate reducing bacterium isolated from terrestrial mud volcano.</title>
        <authorList>
            <person name="Frolova A."/>
            <person name="Merkel A.Y."/>
            <person name="Slobodkin A.I."/>
        </authorList>
    </citation>
    <scope>NUCLEOTIDE SEQUENCE [LARGE SCALE GENOMIC DNA]</scope>
    <source>
        <strain evidence="3 4">H1</strain>
    </source>
</reference>
<feature type="transmembrane region" description="Helical" evidence="1">
    <location>
        <begin position="32"/>
        <end position="51"/>
    </location>
</feature>
<protein>
    <submittedName>
        <fullName evidence="3">M14/M99 family metallopeptidase</fullName>
    </submittedName>
</protein>
<comment type="caution">
    <text evidence="3">The sequence shown here is derived from an EMBL/GenBank/DDBJ whole genome shotgun (WGS) entry which is preliminary data.</text>
</comment>
<dbReference type="RefSeq" id="WP_265423616.1">
    <property type="nucleotide sequence ID" value="NZ_JAPFPW010000001.1"/>
</dbReference>
<dbReference type="EMBL" id="JAPFPW010000001">
    <property type="protein sequence ID" value="MCW7752756.1"/>
    <property type="molecule type" value="Genomic_DNA"/>
</dbReference>
<dbReference type="InterPro" id="IPR031489">
    <property type="entry name" value="Peptidase_M99"/>
</dbReference>